<dbReference type="AlphaFoldDB" id="A0A1S8D6X7"/>
<evidence type="ECO:0000256" key="1">
    <source>
        <dbReference type="SAM" id="MobiDB-lite"/>
    </source>
</evidence>
<comment type="caution">
    <text evidence="2">The sequence shown here is derived from an EMBL/GenBank/DDBJ whole genome shotgun (WGS) entry which is preliminary data.</text>
</comment>
<accession>A0A1S8D6X7</accession>
<evidence type="ECO:0000313" key="3">
    <source>
        <dbReference type="Proteomes" id="UP000054844"/>
    </source>
</evidence>
<gene>
    <name evidence="2" type="ORF">APZ41_008030</name>
</gene>
<dbReference type="Proteomes" id="UP000054844">
    <property type="component" value="Unassembled WGS sequence"/>
</dbReference>
<reference evidence="2" key="1">
    <citation type="submission" date="2016-12" db="EMBL/GenBank/DDBJ databases">
        <title>Draft genome sequence of Roseomonas mucosa strain AU37, isolated from a peripheral intravenous catheter.</title>
        <authorList>
            <person name="Choudhury M.A."/>
            <person name="Sidjabat H.E."/>
            <person name="Wailan A.M."/>
            <person name="Zhang L."/>
            <person name="Marsh N.M."/>
            <person name="Rickard C.M."/>
            <person name="Davies M."/>
            <person name="Mcmillan D.J."/>
        </authorList>
    </citation>
    <scope>NUCLEOTIDE SEQUENCE [LARGE SCALE GENOMIC DNA]</scope>
    <source>
        <strain evidence="2">AU37</strain>
    </source>
</reference>
<proteinExistence type="predicted"/>
<organism evidence="2 3">
    <name type="scientific">Roseomonas mucosa</name>
    <dbReference type="NCBI Taxonomy" id="207340"/>
    <lineage>
        <taxon>Bacteria</taxon>
        <taxon>Pseudomonadati</taxon>
        <taxon>Pseudomonadota</taxon>
        <taxon>Alphaproteobacteria</taxon>
        <taxon>Acetobacterales</taxon>
        <taxon>Roseomonadaceae</taxon>
        <taxon>Roseomonas</taxon>
    </lineage>
</organism>
<protein>
    <submittedName>
        <fullName evidence="2">Uncharacterized protein</fullName>
    </submittedName>
</protein>
<dbReference type="EMBL" id="LLWF02000019">
    <property type="protein sequence ID" value="ONH83679.1"/>
    <property type="molecule type" value="Genomic_DNA"/>
</dbReference>
<dbReference type="RefSeq" id="WP_058390651.1">
    <property type="nucleotide sequence ID" value="NZ_CP025061.1"/>
</dbReference>
<name>A0A1S8D6X7_9PROT</name>
<keyword evidence="3" id="KW-1185">Reference proteome</keyword>
<evidence type="ECO:0000313" key="2">
    <source>
        <dbReference type="EMBL" id="ONH83679.1"/>
    </source>
</evidence>
<sequence>MTLRTMVAPLSFRAARWPGQRLALPRIDLLALYGAWIGRMEDARRLSEMEPRQARDIGCAAGTERAPEAFAADPRPLWGLGLTPMPKASQEMRGKG</sequence>
<feature type="region of interest" description="Disordered" evidence="1">
    <location>
        <begin position="74"/>
        <end position="96"/>
    </location>
</feature>